<evidence type="ECO:0000313" key="7">
    <source>
        <dbReference type="Proteomes" id="UP000440732"/>
    </source>
</evidence>
<keyword evidence="6" id="KW-1185">Reference proteome</keyword>
<reference evidence="6 7" key="1">
    <citation type="submission" date="2018-08" db="EMBL/GenBank/DDBJ databases">
        <title>Genomic investigation of the strawberry pathogen Phytophthora fragariae indicates pathogenicity is determined by transcriptional variation in three key races.</title>
        <authorList>
            <person name="Adams T.M."/>
            <person name="Armitage A.D."/>
            <person name="Sobczyk M.K."/>
            <person name="Bates H.J."/>
            <person name="Dunwell J.M."/>
            <person name="Nellist C.F."/>
            <person name="Harrison R.J."/>
        </authorList>
    </citation>
    <scope>NUCLEOTIDE SEQUENCE [LARGE SCALE GENOMIC DNA]</scope>
    <source>
        <strain evidence="5 6">NOV-27</strain>
        <strain evidence="4 7">NOV-5</strain>
    </source>
</reference>
<evidence type="ECO:0000313" key="5">
    <source>
        <dbReference type="EMBL" id="KAE9204247.1"/>
    </source>
</evidence>
<feature type="domain" description="Tudor" evidence="3">
    <location>
        <begin position="151"/>
        <end position="209"/>
    </location>
</feature>
<gene>
    <name evidence="5" type="ORF">PF005_g13868</name>
    <name evidence="4" type="ORF">PF006_g13064</name>
</gene>
<dbReference type="PANTHER" id="PTHR13681">
    <property type="entry name" value="SURVIVAL OF MOTOR NEURON-RELATED-SPLICING FACTOR 30-RELATED"/>
    <property type="match status" value="1"/>
</dbReference>
<dbReference type="InterPro" id="IPR014002">
    <property type="entry name" value="Agenet_dom_plant"/>
</dbReference>
<dbReference type="PANTHER" id="PTHR13681:SF26">
    <property type="entry name" value="SURVIVAL OF MOTOR NEURON-RELATED-SPLICING FACTOR 30"/>
    <property type="match status" value="1"/>
</dbReference>
<dbReference type="InterPro" id="IPR002999">
    <property type="entry name" value="Tudor"/>
</dbReference>
<dbReference type="Proteomes" id="UP000433483">
    <property type="component" value="Unassembled WGS sequence"/>
</dbReference>
<dbReference type="OrthoDB" id="79171at2759"/>
<dbReference type="PROSITE" id="PS50304">
    <property type="entry name" value="TUDOR"/>
    <property type="match status" value="2"/>
</dbReference>
<comment type="caution">
    <text evidence="4">The sequence shown here is derived from an EMBL/GenBank/DDBJ whole genome shotgun (WGS) entry which is preliminary data.</text>
</comment>
<proteinExistence type="predicted"/>
<protein>
    <recommendedName>
        <fullName evidence="3">Tudor domain-containing protein</fullName>
    </recommendedName>
</protein>
<evidence type="ECO:0000313" key="4">
    <source>
        <dbReference type="EMBL" id="KAE9141774.1"/>
    </source>
</evidence>
<dbReference type="Gene3D" id="2.30.30.140">
    <property type="match status" value="2"/>
</dbReference>
<dbReference type="SMART" id="SM00743">
    <property type="entry name" value="Agenet"/>
    <property type="match status" value="1"/>
</dbReference>
<organism evidence="4 7">
    <name type="scientific">Phytophthora fragariae</name>
    <dbReference type="NCBI Taxonomy" id="53985"/>
    <lineage>
        <taxon>Eukaryota</taxon>
        <taxon>Sar</taxon>
        <taxon>Stramenopiles</taxon>
        <taxon>Oomycota</taxon>
        <taxon>Peronosporomycetes</taxon>
        <taxon>Peronosporales</taxon>
        <taxon>Peronosporaceae</taxon>
        <taxon>Phytophthora</taxon>
    </lineage>
</organism>
<name>A0A6A3TSC0_9STRA</name>
<evidence type="ECO:0000259" key="3">
    <source>
        <dbReference type="PROSITE" id="PS50304"/>
    </source>
</evidence>
<dbReference type="CDD" id="cd04508">
    <property type="entry name" value="Tudor_SF"/>
    <property type="match status" value="1"/>
</dbReference>
<evidence type="ECO:0000313" key="6">
    <source>
        <dbReference type="Proteomes" id="UP000433483"/>
    </source>
</evidence>
<dbReference type="Proteomes" id="UP000440732">
    <property type="component" value="Unassembled WGS sequence"/>
</dbReference>
<dbReference type="EMBL" id="QXGA01000761">
    <property type="protein sequence ID" value="KAE9141774.1"/>
    <property type="molecule type" value="Genomic_DNA"/>
</dbReference>
<dbReference type="EMBL" id="QXGB01000790">
    <property type="protein sequence ID" value="KAE9204247.1"/>
    <property type="molecule type" value="Genomic_DNA"/>
</dbReference>
<dbReference type="GO" id="GO:0005634">
    <property type="term" value="C:nucleus"/>
    <property type="evidence" value="ECO:0007669"/>
    <property type="project" value="UniProtKB-SubCell"/>
</dbReference>
<feature type="domain" description="Tudor" evidence="3">
    <location>
        <begin position="84"/>
        <end position="143"/>
    </location>
</feature>
<dbReference type="SUPFAM" id="SSF63748">
    <property type="entry name" value="Tudor/PWWP/MBT"/>
    <property type="match status" value="2"/>
</dbReference>
<dbReference type="AlphaFoldDB" id="A0A6A3TSC0"/>
<dbReference type="SMART" id="SM00333">
    <property type="entry name" value="TUDOR"/>
    <property type="match status" value="2"/>
</dbReference>
<keyword evidence="2" id="KW-0539">Nucleus</keyword>
<sequence>MATDASLEELETRLVTFSEQLQNIHELLQSDPTKAEFLGIAKDLVEVIQLTKETIDLKVNAASSEPVAAPQEPTKQQQTTPTLELKFSPGSVVEALQQGVWYPAHVESVTSDGSYNVKFLGFGTTAELQADALRDIEVDAEDAAKLPSKAAITEGFKCRAKYYADSVVYSCSVTKVTALGFQVLFDGYGNSEEVPYEYLKPAAAAAQDQVESVGAAASHSTNAVDATATHTAAATAATLAPAVIAKPIKIPENLQILPTDSEAEKERKRKRVRAIKSLNRHKNIDNERNIKQHDWKAFQSKAKKKGLKKGVSGVLSKRGSRHDELPGCTEQEAEERLESPGFYVRCCCQTMYSAVVVNPVNESNTSSQRWVSDDVQKHRACLKNTIGMHSRLHAQRAIVVVVCTEITNGLM</sequence>
<accession>A0A6A3TSC0</accession>
<evidence type="ECO:0000256" key="2">
    <source>
        <dbReference type="ARBA" id="ARBA00023242"/>
    </source>
</evidence>
<comment type="subcellular location">
    <subcellularLocation>
        <location evidence="1">Nucleus</location>
    </subcellularLocation>
</comment>
<evidence type="ECO:0000256" key="1">
    <source>
        <dbReference type="ARBA" id="ARBA00004123"/>
    </source>
</evidence>